<feature type="coiled-coil region" evidence="1">
    <location>
        <begin position="173"/>
        <end position="373"/>
    </location>
</feature>
<dbReference type="OrthoDB" id="300647at2759"/>
<evidence type="ECO:0000313" key="3">
    <source>
        <dbReference type="Proteomes" id="UP000000600"/>
    </source>
</evidence>
<dbReference type="RefSeq" id="XP_001447086.1">
    <property type="nucleotide sequence ID" value="XM_001447049.1"/>
</dbReference>
<dbReference type="GeneID" id="5032871"/>
<dbReference type="KEGG" id="ptm:GSPATT00014619001"/>
<keyword evidence="3" id="KW-1185">Reference proteome</keyword>
<proteinExistence type="predicted"/>
<sequence length="516" mass="61407">MKQANNSYQLQQFDPIEVIDNLETLKKVIKQKDIQIKNMETEFQERLNTFQLAVARDQDGLKQDIISFLLKDNEQQKKIEQLHINYELYALIIIIIRLQNQLEETFIESNNKIKTLLDINDKKDYEIGQLKQQIRDTEERVNQLRKNSISKDRNMVETETTINKKVLDLQRREADLTFKLKQALDKNQQLQNQFENYQNEKEVKLIKQVEHLKKQNTSQLNNISSNYEDQVKTSKEVIEQLQEHILNQKERFSFIQDENQKLKYEVEIANAKINQLLTIIDKLQQTEALHDHTRKELQQIEDGKKSLERNYKLEIQALQIQLEEATKYIDLTTNLQQKLNKKDSKISCLQNENQQLQQLVSDLRHQVSSVEQHFQLNVDEQRKANVLLSNKEYELQTIIESQAQNFVEQELKLKQSYEELWLDYQNLQYAYELLKQKSGEDSFRLKLYKTNEKKGSRALHGSQTRMTIAERDQQSNQETIKINDEAFLKTLENYQNQDQAKQTNKKLDRNVYVKRG</sequence>
<gene>
    <name evidence="2" type="ORF">GSPATT00014619001</name>
</gene>
<protein>
    <submittedName>
        <fullName evidence="2">Uncharacterized protein</fullName>
    </submittedName>
</protein>
<accession>A0D9H2</accession>
<name>A0D9H2_PARTE</name>
<dbReference type="InParanoid" id="A0D9H2"/>
<reference evidence="2 3" key="1">
    <citation type="journal article" date="2006" name="Nature">
        <title>Global trends of whole-genome duplications revealed by the ciliate Paramecium tetraurelia.</title>
        <authorList>
            <consortium name="Genoscope"/>
            <person name="Aury J.-M."/>
            <person name="Jaillon O."/>
            <person name="Duret L."/>
            <person name="Noel B."/>
            <person name="Jubin C."/>
            <person name="Porcel B.M."/>
            <person name="Segurens B."/>
            <person name="Daubin V."/>
            <person name="Anthouard V."/>
            <person name="Aiach N."/>
            <person name="Arnaiz O."/>
            <person name="Billaut A."/>
            <person name="Beisson J."/>
            <person name="Blanc I."/>
            <person name="Bouhouche K."/>
            <person name="Camara F."/>
            <person name="Duharcourt S."/>
            <person name="Guigo R."/>
            <person name="Gogendeau D."/>
            <person name="Katinka M."/>
            <person name="Keller A.-M."/>
            <person name="Kissmehl R."/>
            <person name="Klotz C."/>
            <person name="Koll F."/>
            <person name="Le Moue A."/>
            <person name="Lepere C."/>
            <person name="Malinsky S."/>
            <person name="Nowacki M."/>
            <person name="Nowak J.K."/>
            <person name="Plattner H."/>
            <person name="Poulain J."/>
            <person name="Ruiz F."/>
            <person name="Serrano V."/>
            <person name="Zagulski M."/>
            <person name="Dessen P."/>
            <person name="Betermier M."/>
            <person name="Weissenbach J."/>
            <person name="Scarpelli C."/>
            <person name="Schachter V."/>
            <person name="Sperling L."/>
            <person name="Meyer E."/>
            <person name="Cohen J."/>
            <person name="Wincker P."/>
        </authorList>
    </citation>
    <scope>NUCLEOTIDE SEQUENCE [LARGE SCALE GENOMIC DNA]</scope>
    <source>
        <strain evidence="2 3">Stock d4-2</strain>
    </source>
</reference>
<dbReference type="AlphaFoldDB" id="A0D9H2"/>
<dbReference type="EMBL" id="CT868341">
    <property type="protein sequence ID" value="CAK79689.1"/>
    <property type="molecule type" value="Genomic_DNA"/>
</dbReference>
<dbReference type="HOGENOM" id="CLU_533699_0_0_1"/>
<keyword evidence="1" id="KW-0175">Coiled coil</keyword>
<dbReference type="Proteomes" id="UP000000600">
    <property type="component" value="Unassembled WGS sequence"/>
</dbReference>
<dbReference type="OMA" id="YELQTII"/>
<organism evidence="2 3">
    <name type="scientific">Paramecium tetraurelia</name>
    <dbReference type="NCBI Taxonomy" id="5888"/>
    <lineage>
        <taxon>Eukaryota</taxon>
        <taxon>Sar</taxon>
        <taxon>Alveolata</taxon>
        <taxon>Ciliophora</taxon>
        <taxon>Intramacronucleata</taxon>
        <taxon>Oligohymenophorea</taxon>
        <taxon>Peniculida</taxon>
        <taxon>Parameciidae</taxon>
        <taxon>Paramecium</taxon>
    </lineage>
</organism>
<evidence type="ECO:0000313" key="2">
    <source>
        <dbReference type="EMBL" id="CAK79689.1"/>
    </source>
</evidence>
<dbReference type="STRING" id="5888.A0D9H2"/>
<feature type="coiled-coil region" evidence="1">
    <location>
        <begin position="120"/>
        <end position="147"/>
    </location>
</feature>
<evidence type="ECO:0000256" key="1">
    <source>
        <dbReference type="SAM" id="Coils"/>
    </source>
</evidence>